<name>A0A803K102_XENTR</name>
<dbReference type="Ensembl" id="ENSXETT00000117116">
    <property type="protein sequence ID" value="ENSXETP00000113986"/>
    <property type="gene ID" value="ENSXETG00000046366"/>
</dbReference>
<keyword evidence="1" id="KW-0472">Membrane</keyword>
<proteinExistence type="predicted"/>
<evidence type="ECO:0000313" key="2">
    <source>
        <dbReference type="Ensembl" id="ENSXETP00000113986"/>
    </source>
</evidence>
<reference evidence="2" key="1">
    <citation type="journal article" date="2010" name="Science">
        <title>The genome of the Western clawed frog Xenopus tropicalis.</title>
        <authorList>
            <person name="Hellsten U."/>
            <person name="Harland R.M."/>
            <person name="Gilchrist M.J."/>
            <person name="Hendrix D."/>
            <person name="Jurka J."/>
            <person name="Kapitonov V."/>
            <person name="Ovcharenko I."/>
            <person name="Putnam N.H."/>
            <person name="Shu S."/>
            <person name="Taher L."/>
            <person name="Blitz I.L."/>
            <person name="Blumberg B."/>
            <person name="Dichmann D.S."/>
            <person name="Dubchak I."/>
            <person name="Amaya E."/>
            <person name="Detter J.C."/>
            <person name="Fletcher R."/>
            <person name="Gerhard D.S."/>
            <person name="Goodstein D."/>
            <person name="Graves T."/>
            <person name="Grigoriev I.V."/>
            <person name="Grimwood J."/>
            <person name="Kawashima T."/>
            <person name="Lindquist E."/>
            <person name="Lucas S.M."/>
            <person name="Mead P.E."/>
            <person name="Mitros T."/>
            <person name="Ogino H."/>
            <person name="Ohta Y."/>
            <person name="Poliakov A.V."/>
            <person name="Pollet N."/>
            <person name="Robert J."/>
            <person name="Salamov A."/>
            <person name="Sater A.K."/>
            <person name="Schmutz J."/>
            <person name="Terry A."/>
            <person name="Vize P.D."/>
            <person name="Warren W.C."/>
            <person name="Wells D."/>
            <person name="Wills A."/>
            <person name="Wilson R.K."/>
            <person name="Zimmerman L.B."/>
            <person name="Zorn A.M."/>
            <person name="Grainger R."/>
            <person name="Grammer T."/>
            <person name="Khokha M.K."/>
            <person name="Richardson P.M."/>
            <person name="Rokhsar D.S."/>
        </authorList>
    </citation>
    <scope>NUCLEOTIDE SEQUENCE [LARGE SCALE GENOMIC DNA]</scope>
    <source>
        <strain evidence="2">Nigerian</strain>
    </source>
</reference>
<feature type="transmembrane region" description="Helical" evidence="1">
    <location>
        <begin position="79"/>
        <end position="100"/>
    </location>
</feature>
<evidence type="ECO:0000256" key="1">
    <source>
        <dbReference type="SAM" id="Phobius"/>
    </source>
</evidence>
<keyword evidence="1" id="KW-0812">Transmembrane</keyword>
<dbReference type="InParanoid" id="A0A803K102"/>
<keyword evidence="1" id="KW-1133">Transmembrane helix</keyword>
<protein>
    <submittedName>
        <fullName evidence="2">Uncharacterized protein</fullName>
    </submittedName>
</protein>
<sequence>FGSQNDHQNISKYLEIFRIHMKILSVALAETFKVALHIIQMLDYSGDIGEVSKTAELIIDPNQFSIPIYAATFLTPPSFWNFCIIFTIPSTLLTITISFAQASL</sequence>
<organism evidence="2">
    <name type="scientific">Xenopus tropicalis</name>
    <name type="common">Western clawed frog</name>
    <name type="synonym">Silurana tropicalis</name>
    <dbReference type="NCBI Taxonomy" id="8364"/>
    <lineage>
        <taxon>Eukaryota</taxon>
        <taxon>Metazoa</taxon>
        <taxon>Chordata</taxon>
        <taxon>Craniata</taxon>
        <taxon>Vertebrata</taxon>
        <taxon>Euteleostomi</taxon>
        <taxon>Amphibia</taxon>
        <taxon>Batrachia</taxon>
        <taxon>Anura</taxon>
        <taxon>Pipoidea</taxon>
        <taxon>Pipidae</taxon>
        <taxon>Xenopodinae</taxon>
        <taxon>Xenopus</taxon>
        <taxon>Silurana</taxon>
    </lineage>
</organism>
<dbReference type="AlphaFoldDB" id="A0A803K102"/>
<accession>A0A803K102</accession>
<reference evidence="2" key="2">
    <citation type="submission" date="2021-03" db="UniProtKB">
        <authorList>
            <consortium name="Ensembl"/>
        </authorList>
    </citation>
    <scope>IDENTIFICATION</scope>
</reference>